<keyword evidence="1" id="KW-0472">Membrane</keyword>
<keyword evidence="1" id="KW-1133">Transmembrane helix</keyword>
<keyword evidence="2" id="KW-1185">Reference proteome</keyword>
<evidence type="ECO:0000313" key="3">
    <source>
        <dbReference type="WBParaSite" id="PSAMB.scaffold311size57476.g4594.t1"/>
    </source>
</evidence>
<keyword evidence="1" id="KW-0812">Transmembrane</keyword>
<dbReference type="AlphaFoldDB" id="A0A914W5T8"/>
<evidence type="ECO:0000256" key="1">
    <source>
        <dbReference type="SAM" id="Phobius"/>
    </source>
</evidence>
<sequence>MQKYEHSAAMQPEPVSVTHASGITWTTRRLAFESEANERQSASSKILETLTTKTFMLKTLAVVSLLGLAVAIYVVRGTE</sequence>
<name>A0A914W5T8_9BILA</name>
<evidence type="ECO:0000313" key="2">
    <source>
        <dbReference type="Proteomes" id="UP000887566"/>
    </source>
</evidence>
<organism evidence="2 3">
    <name type="scientific">Plectus sambesii</name>
    <dbReference type="NCBI Taxonomy" id="2011161"/>
    <lineage>
        <taxon>Eukaryota</taxon>
        <taxon>Metazoa</taxon>
        <taxon>Ecdysozoa</taxon>
        <taxon>Nematoda</taxon>
        <taxon>Chromadorea</taxon>
        <taxon>Plectida</taxon>
        <taxon>Plectina</taxon>
        <taxon>Plectoidea</taxon>
        <taxon>Plectidae</taxon>
        <taxon>Plectus</taxon>
    </lineage>
</organism>
<feature type="transmembrane region" description="Helical" evidence="1">
    <location>
        <begin position="55"/>
        <end position="75"/>
    </location>
</feature>
<protein>
    <submittedName>
        <fullName evidence="3">Uncharacterized protein</fullName>
    </submittedName>
</protein>
<reference evidence="3" key="1">
    <citation type="submission" date="2022-11" db="UniProtKB">
        <authorList>
            <consortium name="WormBaseParasite"/>
        </authorList>
    </citation>
    <scope>IDENTIFICATION</scope>
</reference>
<dbReference type="Proteomes" id="UP000887566">
    <property type="component" value="Unplaced"/>
</dbReference>
<accession>A0A914W5T8</accession>
<dbReference type="WBParaSite" id="PSAMB.scaffold311size57476.g4594.t1">
    <property type="protein sequence ID" value="PSAMB.scaffold311size57476.g4594.t1"/>
    <property type="gene ID" value="PSAMB.scaffold311size57476.g4594"/>
</dbReference>
<proteinExistence type="predicted"/>